<evidence type="ECO:0000313" key="1">
    <source>
        <dbReference type="EMBL" id="MEV0709451.1"/>
    </source>
</evidence>
<accession>A0ABV3FVJ6</accession>
<proteinExistence type="predicted"/>
<keyword evidence="2" id="KW-1185">Reference proteome</keyword>
<gene>
    <name evidence="1" type="ORF">AB0I48_17970</name>
</gene>
<dbReference type="RefSeq" id="WP_357784973.1">
    <property type="nucleotide sequence ID" value="NZ_JBFAKC010000007.1"/>
</dbReference>
<name>A0ABV3FVJ6_9NOCA</name>
<evidence type="ECO:0000313" key="2">
    <source>
        <dbReference type="Proteomes" id="UP001551695"/>
    </source>
</evidence>
<protein>
    <submittedName>
        <fullName evidence="1">Uncharacterized protein</fullName>
    </submittedName>
</protein>
<dbReference type="Proteomes" id="UP001551695">
    <property type="component" value="Unassembled WGS sequence"/>
</dbReference>
<reference evidence="1 2" key="1">
    <citation type="submission" date="2024-06" db="EMBL/GenBank/DDBJ databases">
        <title>The Natural Products Discovery Center: Release of the First 8490 Sequenced Strains for Exploring Actinobacteria Biosynthetic Diversity.</title>
        <authorList>
            <person name="Kalkreuter E."/>
            <person name="Kautsar S.A."/>
            <person name="Yang D."/>
            <person name="Bader C.D."/>
            <person name="Teijaro C.N."/>
            <person name="Fluegel L."/>
            <person name="Davis C.M."/>
            <person name="Simpson J.R."/>
            <person name="Lauterbach L."/>
            <person name="Steele A.D."/>
            <person name="Gui C."/>
            <person name="Meng S."/>
            <person name="Li G."/>
            <person name="Viehrig K."/>
            <person name="Ye F."/>
            <person name="Su P."/>
            <person name="Kiefer A.F."/>
            <person name="Nichols A."/>
            <person name="Cepeda A.J."/>
            <person name="Yan W."/>
            <person name="Fan B."/>
            <person name="Jiang Y."/>
            <person name="Adhikari A."/>
            <person name="Zheng C.-J."/>
            <person name="Schuster L."/>
            <person name="Cowan T.M."/>
            <person name="Smanski M.J."/>
            <person name="Chevrette M.G."/>
            <person name="De Carvalho L.P.S."/>
            <person name="Shen B."/>
        </authorList>
    </citation>
    <scope>NUCLEOTIDE SEQUENCE [LARGE SCALE GENOMIC DNA]</scope>
    <source>
        <strain evidence="1 2">NPDC050403</strain>
    </source>
</reference>
<sequence length="100" mass="11342">MDSDAAELLDILEQVLAHVRSGPQDLVWQSRYEDEDELVADLTEQCARICRGDRIRLRYLRTLFLATGPLCEIAASSGWLEAFTALGARFDQLTERGRSR</sequence>
<comment type="caution">
    <text evidence="1">The sequence shown here is derived from an EMBL/GenBank/DDBJ whole genome shotgun (WGS) entry which is preliminary data.</text>
</comment>
<organism evidence="1 2">
    <name type="scientific">Nocardia aurea</name>
    <dbReference type="NCBI Taxonomy" id="2144174"/>
    <lineage>
        <taxon>Bacteria</taxon>
        <taxon>Bacillati</taxon>
        <taxon>Actinomycetota</taxon>
        <taxon>Actinomycetes</taxon>
        <taxon>Mycobacteriales</taxon>
        <taxon>Nocardiaceae</taxon>
        <taxon>Nocardia</taxon>
    </lineage>
</organism>
<dbReference type="EMBL" id="JBFAKC010000007">
    <property type="protein sequence ID" value="MEV0709451.1"/>
    <property type="molecule type" value="Genomic_DNA"/>
</dbReference>